<feature type="signal peptide" evidence="1">
    <location>
        <begin position="1"/>
        <end position="18"/>
    </location>
</feature>
<keyword evidence="3" id="KW-1185">Reference proteome</keyword>
<proteinExistence type="predicted"/>
<accession>A0AAD5XBI2</accession>
<dbReference type="AlphaFoldDB" id="A0AAD5XBI2"/>
<evidence type="ECO:0000313" key="3">
    <source>
        <dbReference type="Proteomes" id="UP001211907"/>
    </source>
</evidence>
<evidence type="ECO:0000256" key="1">
    <source>
        <dbReference type="SAM" id="SignalP"/>
    </source>
</evidence>
<dbReference type="Proteomes" id="UP001211907">
    <property type="component" value="Unassembled WGS sequence"/>
</dbReference>
<comment type="caution">
    <text evidence="2">The sequence shown here is derived from an EMBL/GenBank/DDBJ whole genome shotgun (WGS) entry which is preliminary data.</text>
</comment>
<evidence type="ECO:0000313" key="2">
    <source>
        <dbReference type="EMBL" id="KAJ3117262.1"/>
    </source>
</evidence>
<keyword evidence="1" id="KW-0732">Signal</keyword>
<organism evidence="2 3">
    <name type="scientific">Physocladia obscura</name>
    <dbReference type="NCBI Taxonomy" id="109957"/>
    <lineage>
        <taxon>Eukaryota</taxon>
        <taxon>Fungi</taxon>
        <taxon>Fungi incertae sedis</taxon>
        <taxon>Chytridiomycota</taxon>
        <taxon>Chytridiomycota incertae sedis</taxon>
        <taxon>Chytridiomycetes</taxon>
        <taxon>Chytridiales</taxon>
        <taxon>Chytriomycetaceae</taxon>
        <taxon>Physocladia</taxon>
    </lineage>
</organism>
<gene>
    <name evidence="2" type="ORF">HK100_000861</name>
</gene>
<sequence length="329" mass="34549">MVVIAIVYLSVLAAAVLAQVTSNPCVTQTGLPTCCVGSYPNLTACTVDNYYISTADPCIPLNYTTGTAVVGQRVYIQDELQNNYYLKGLYPTIVQAEGYVQSYCYGSYLPEGSLALPWGGVRSAQVIKNYTVTGSEYYQIAGSLDCDLLKINCTMSAPNAYDDGGQCKFDDIDRSLGLQTLIFFSDDNVAYSSCGKEPYSGVDPTSKGNGLTNYVEQAGDYEFCMRTCEAGTAGSGGVCDVTQDTAGCYKFMGVNFNLITGFSYIDASNPTVTSTVSVSLPATTKTATGTANAGVTATAGTGTATTAKSSSLTATASVGFVVSLIVFFM</sequence>
<reference evidence="2" key="1">
    <citation type="submission" date="2020-05" db="EMBL/GenBank/DDBJ databases">
        <title>Phylogenomic resolution of chytrid fungi.</title>
        <authorList>
            <person name="Stajich J.E."/>
            <person name="Amses K."/>
            <person name="Simmons R."/>
            <person name="Seto K."/>
            <person name="Myers J."/>
            <person name="Bonds A."/>
            <person name="Quandt C.A."/>
            <person name="Barry K."/>
            <person name="Liu P."/>
            <person name="Grigoriev I."/>
            <person name="Longcore J.E."/>
            <person name="James T.Y."/>
        </authorList>
    </citation>
    <scope>NUCLEOTIDE SEQUENCE</scope>
    <source>
        <strain evidence="2">JEL0513</strain>
    </source>
</reference>
<feature type="chain" id="PRO_5042264412" evidence="1">
    <location>
        <begin position="19"/>
        <end position="329"/>
    </location>
</feature>
<protein>
    <submittedName>
        <fullName evidence="2">Uncharacterized protein</fullName>
    </submittedName>
</protein>
<name>A0AAD5XBI2_9FUNG</name>
<dbReference type="EMBL" id="JADGJH010001177">
    <property type="protein sequence ID" value="KAJ3117262.1"/>
    <property type="molecule type" value="Genomic_DNA"/>
</dbReference>